<dbReference type="AlphaFoldDB" id="A0A1Q9BUG3"/>
<keyword evidence="3" id="KW-1185">Reference proteome</keyword>
<comment type="caution">
    <text evidence="2">The sequence shown here is derived from an EMBL/GenBank/DDBJ whole genome shotgun (WGS) entry which is preliminary data.</text>
</comment>
<protein>
    <submittedName>
        <fullName evidence="2">Uncharacterized protein</fullName>
    </submittedName>
</protein>
<keyword evidence="1" id="KW-1133">Transmembrane helix</keyword>
<keyword evidence="1" id="KW-0812">Transmembrane</keyword>
<reference evidence="2 3" key="1">
    <citation type="submission" date="2016-02" db="EMBL/GenBank/DDBJ databases">
        <title>Genome analysis of coral dinoflagellate symbionts highlights evolutionary adaptations to a symbiotic lifestyle.</title>
        <authorList>
            <person name="Aranda M."/>
            <person name="Li Y."/>
            <person name="Liew Y.J."/>
            <person name="Baumgarten S."/>
            <person name="Simakov O."/>
            <person name="Wilson M."/>
            <person name="Piel J."/>
            <person name="Ashoor H."/>
            <person name="Bougouffa S."/>
            <person name="Bajic V.B."/>
            <person name="Ryu T."/>
            <person name="Ravasi T."/>
            <person name="Bayer T."/>
            <person name="Micklem G."/>
            <person name="Kim H."/>
            <person name="Bhak J."/>
            <person name="Lajeunesse T.C."/>
            <person name="Voolstra C.R."/>
        </authorList>
    </citation>
    <scope>NUCLEOTIDE SEQUENCE [LARGE SCALE GENOMIC DNA]</scope>
    <source>
        <strain evidence="2 3">CCMP2467</strain>
    </source>
</reference>
<feature type="transmembrane region" description="Helical" evidence="1">
    <location>
        <begin position="46"/>
        <end position="76"/>
    </location>
</feature>
<dbReference type="OrthoDB" id="466162at2759"/>
<evidence type="ECO:0000313" key="3">
    <source>
        <dbReference type="Proteomes" id="UP000186817"/>
    </source>
</evidence>
<feature type="non-terminal residue" evidence="2">
    <location>
        <position position="1"/>
    </location>
</feature>
<sequence length="182" mass="20794">IYTGTTQVRKYWIIIGIIIITTIIIVIIVIVIIVIIFIIVIIITTIIIIIILILLLIIIITIIIIVIFPLLLLIIIKSLTADFAGKRENYTELLRLLTEETGSKWRIVDEKPKTSGKLMKVSSFAEIPVLIRHMRVTKCRKHVNDENLQKVTSHLAYYLISLPLEDTLEEYEPGQSVVLLLI</sequence>
<organism evidence="2 3">
    <name type="scientific">Symbiodinium microadriaticum</name>
    <name type="common">Dinoflagellate</name>
    <name type="synonym">Zooxanthella microadriatica</name>
    <dbReference type="NCBI Taxonomy" id="2951"/>
    <lineage>
        <taxon>Eukaryota</taxon>
        <taxon>Sar</taxon>
        <taxon>Alveolata</taxon>
        <taxon>Dinophyceae</taxon>
        <taxon>Suessiales</taxon>
        <taxon>Symbiodiniaceae</taxon>
        <taxon>Symbiodinium</taxon>
    </lineage>
</organism>
<feature type="transmembrane region" description="Helical" evidence="1">
    <location>
        <begin position="12"/>
        <end position="40"/>
    </location>
</feature>
<evidence type="ECO:0000256" key="1">
    <source>
        <dbReference type="SAM" id="Phobius"/>
    </source>
</evidence>
<keyword evidence="1" id="KW-0472">Membrane</keyword>
<gene>
    <name evidence="2" type="ORF">AK812_SmicGene46187</name>
</gene>
<dbReference type="Proteomes" id="UP000186817">
    <property type="component" value="Unassembled WGS sequence"/>
</dbReference>
<proteinExistence type="predicted"/>
<evidence type="ECO:0000313" key="2">
    <source>
        <dbReference type="EMBL" id="OLP74311.1"/>
    </source>
</evidence>
<feature type="non-terminal residue" evidence="2">
    <location>
        <position position="182"/>
    </location>
</feature>
<accession>A0A1Q9BUG3</accession>
<dbReference type="EMBL" id="LSRX01003929">
    <property type="protein sequence ID" value="OLP74311.1"/>
    <property type="molecule type" value="Genomic_DNA"/>
</dbReference>
<name>A0A1Q9BUG3_SYMMI</name>